<dbReference type="PROSITE" id="PS51459">
    <property type="entry name" value="FIDO"/>
    <property type="match status" value="1"/>
</dbReference>
<dbReference type="Gene3D" id="1.20.120.1870">
    <property type="entry name" value="Fic/DOC protein, Fido domain"/>
    <property type="match status" value="1"/>
</dbReference>
<dbReference type="Proteomes" id="UP001597521">
    <property type="component" value="Unassembled WGS sequence"/>
</dbReference>
<dbReference type="PANTHER" id="PTHR39426:SF1">
    <property type="entry name" value="HOMOLOGY TO DEATH-ON-CURING PROTEIN OF PHAGE P1"/>
    <property type="match status" value="1"/>
</dbReference>
<sequence>MPQRIYLSLDDVLWIHSEQLRLYGGAQGVRDQGLILSALLRPQTGYYADLIEEAAALWESLAMNHGFIDGNKRVAFASTILFLQANRAIPTGTEEEWIEFIYSHLEAGTFRKEVLEEWLHGHTAPVDEQG</sequence>
<keyword evidence="3" id="KW-1185">Reference proteome</keyword>
<accession>A0ABW5QNM9</accession>
<dbReference type="InterPro" id="IPR003812">
    <property type="entry name" value="Fido"/>
</dbReference>
<name>A0ABW5QNM9_9HYPH</name>
<dbReference type="SUPFAM" id="SSF140931">
    <property type="entry name" value="Fic-like"/>
    <property type="match status" value="1"/>
</dbReference>
<dbReference type="RefSeq" id="WP_386834504.1">
    <property type="nucleotide sequence ID" value="NZ_JBHUNP010000001.1"/>
</dbReference>
<gene>
    <name evidence="2" type="ORF">ACFSX5_14945</name>
</gene>
<dbReference type="InterPro" id="IPR053737">
    <property type="entry name" value="Type_II_TA_Toxin"/>
</dbReference>
<dbReference type="PANTHER" id="PTHR39426">
    <property type="entry name" value="HOMOLOGY TO DEATH-ON-CURING PROTEIN OF PHAGE P1"/>
    <property type="match status" value="1"/>
</dbReference>
<dbReference type="InterPro" id="IPR036597">
    <property type="entry name" value="Fido-like_dom_sf"/>
</dbReference>
<dbReference type="NCBIfam" id="TIGR01550">
    <property type="entry name" value="DOC_P1"/>
    <property type="match status" value="1"/>
</dbReference>
<protein>
    <submittedName>
        <fullName evidence="2">Type II toxin-antitoxin system death-on-curing family toxin</fullName>
    </submittedName>
</protein>
<reference evidence="3" key="1">
    <citation type="journal article" date="2019" name="Int. J. Syst. Evol. Microbiol.">
        <title>The Global Catalogue of Microorganisms (GCM) 10K type strain sequencing project: providing services to taxonomists for standard genome sequencing and annotation.</title>
        <authorList>
            <consortium name="The Broad Institute Genomics Platform"/>
            <consortium name="The Broad Institute Genome Sequencing Center for Infectious Disease"/>
            <person name="Wu L."/>
            <person name="Ma J."/>
        </authorList>
    </citation>
    <scope>NUCLEOTIDE SEQUENCE [LARGE SCALE GENOMIC DNA]</scope>
    <source>
        <strain evidence="3">CCM 7427</strain>
    </source>
</reference>
<dbReference type="EMBL" id="JBHUNP010000001">
    <property type="protein sequence ID" value="MFD2649084.1"/>
    <property type="molecule type" value="Genomic_DNA"/>
</dbReference>
<evidence type="ECO:0000313" key="3">
    <source>
        <dbReference type="Proteomes" id="UP001597521"/>
    </source>
</evidence>
<proteinExistence type="predicted"/>
<feature type="domain" description="Fido" evidence="1">
    <location>
        <begin position="7"/>
        <end position="121"/>
    </location>
</feature>
<organism evidence="2 3">
    <name type="scientific">Devosia albogilva</name>
    <dbReference type="NCBI Taxonomy" id="429726"/>
    <lineage>
        <taxon>Bacteria</taxon>
        <taxon>Pseudomonadati</taxon>
        <taxon>Pseudomonadota</taxon>
        <taxon>Alphaproteobacteria</taxon>
        <taxon>Hyphomicrobiales</taxon>
        <taxon>Devosiaceae</taxon>
        <taxon>Devosia</taxon>
    </lineage>
</organism>
<dbReference type="Pfam" id="PF02661">
    <property type="entry name" value="Fic"/>
    <property type="match status" value="1"/>
</dbReference>
<evidence type="ECO:0000313" key="2">
    <source>
        <dbReference type="EMBL" id="MFD2649084.1"/>
    </source>
</evidence>
<evidence type="ECO:0000259" key="1">
    <source>
        <dbReference type="PROSITE" id="PS51459"/>
    </source>
</evidence>
<comment type="caution">
    <text evidence="2">The sequence shown here is derived from an EMBL/GenBank/DDBJ whole genome shotgun (WGS) entry which is preliminary data.</text>
</comment>
<dbReference type="InterPro" id="IPR006440">
    <property type="entry name" value="Doc"/>
</dbReference>